<dbReference type="GO" id="GO:0044331">
    <property type="term" value="P:cell-cell adhesion mediated by cadherin"/>
    <property type="evidence" value="ECO:0007669"/>
    <property type="project" value="TreeGrafter"/>
</dbReference>
<evidence type="ECO:0000256" key="4">
    <source>
        <dbReference type="ARBA" id="ARBA00022692"/>
    </source>
</evidence>
<organism evidence="18 19">
    <name type="scientific">Albula glossodonta</name>
    <name type="common">roundjaw bonefish</name>
    <dbReference type="NCBI Taxonomy" id="121402"/>
    <lineage>
        <taxon>Eukaryota</taxon>
        <taxon>Metazoa</taxon>
        <taxon>Chordata</taxon>
        <taxon>Craniata</taxon>
        <taxon>Vertebrata</taxon>
        <taxon>Euteleostomi</taxon>
        <taxon>Actinopterygii</taxon>
        <taxon>Neopterygii</taxon>
        <taxon>Teleostei</taxon>
        <taxon>Albuliformes</taxon>
        <taxon>Albulidae</taxon>
        <taxon>Albula</taxon>
    </lineage>
</organism>
<feature type="domain" description="Cadherin" evidence="17">
    <location>
        <begin position="16"/>
        <end position="64"/>
    </location>
</feature>
<keyword evidence="10 16" id="KW-1133">Transmembrane helix</keyword>
<evidence type="ECO:0000313" key="18">
    <source>
        <dbReference type="EMBL" id="KAG9328902.1"/>
    </source>
</evidence>
<dbReference type="FunFam" id="2.60.40.60:FF:000014">
    <property type="entry name" value="Cadherin 8"/>
    <property type="match status" value="1"/>
</dbReference>
<dbReference type="Pfam" id="PF00028">
    <property type="entry name" value="Cadherin"/>
    <property type="match status" value="1"/>
</dbReference>
<dbReference type="Gene3D" id="4.10.900.10">
    <property type="entry name" value="TCF3-CBD (Catenin binding domain)"/>
    <property type="match status" value="1"/>
</dbReference>
<dbReference type="GO" id="GO:0016342">
    <property type="term" value="C:catenin complex"/>
    <property type="evidence" value="ECO:0007669"/>
    <property type="project" value="TreeGrafter"/>
</dbReference>
<evidence type="ECO:0000256" key="9">
    <source>
        <dbReference type="ARBA" id="ARBA00022949"/>
    </source>
</evidence>
<evidence type="ECO:0000256" key="12">
    <source>
        <dbReference type="ARBA" id="ARBA00023180"/>
    </source>
</evidence>
<evidence type="ECO:0000313" key="19">
    <source>
        <dbReference type="Proteomes" id="UP000824540"/>
    </source>
</evidence>
<dbReference type="Gene3D" id="2.60.40.60">
    <property type="entry name" value="Cadherins"/>
    <property type="match status" value="3"/>
</dbReference>
<accession>A0A8T2MU27</accession>
<evidence type="ECO:0000256" key="13">
    <source>
        <dbReference type="PROSITE-ProRule" id="PRU00043"/>
    </source>
</evidence>
<dbReference type="FunFam" id="4.10.900.10:FF:000001">
    <property type="entry name" value="Cadherin 2"/>
    <property type="match status" value="1"/>
</dbReference>
<dbReference type="GO" id="GO:0008013">
    <property type="term" value="F:beta-catenin binding"/>
    <property type="evidence" value="ECO:0007669"/>
    <property type="project" value="TreeGrafter"/>
</dbReference>
<keyword evidence="11 16" id="KW-0472">Membrane</keyword>
<keyword evidence="12" id="KW-0325">Glycoprotein</keyword>
<dbReference type="InterPro" id="IPR027397">
    <property type="entry name" value="Catenin-bd_sf"/>
</dbReference>
<dbReference type="GO" id="GO:0007043">
    <property type="term" value="P:cell-cell junction assembly"/>
    <property type="evidence" value="ECO:0007669"/>
    <property type="project" value="TreeGrafter"/>
</dbReference>
<dbReference type="GO" id="GO:0045296">
    <property type="term" value="F:cadherin binding"/>
    <property type="evidence" value="ECO:0007669"/>
    <property type="project" value="TreeGrafter"/>
</dbReference>
<dbReference type="Pfam" id="PF01049">
    <property type="entry name" value="CADH_Y-type_LIR"/>
    <property type="match status" value="1"/>
</dbReference>
<dbReference type="InterPro" id="IPR000233">
    <property type="entry name" value="Cadherin_Y-type_LIR"/>
</dbReference>
<comment type="function">
    <text evidence="15">Cadherins are calcium-dependent cell adhesion proteins.</text>
</comment>
<dbReference type="Proteomes" id="UP000824540">
    <property type="component" value="Unassembled WGS sequence"/>
</dbReference>
<keyword evidence="5" id="KW-0479">Metal-binding</keyword>
<dbReference type="SMART" id="SM00112">
    <property type="entry name" value="CA"/>
    <property type="match status" value="1"/>
</dbReference>
<proteinExistence type="predicted"/>
<keyword evidence="7 13" id="KW-0106">Calcium</keyword>
<evidence type="ECO:0000256" key="2">
    <source>
        <dbReference type="ARBA" id="ARBA00004536"/>
    </source>
</evidence>
<keyword evidence="9" id="KW-0965">Cell junction</keyword>
<evidence type="ECO:0000256" key="6">
    <source>
        <dbReference type="ARBA" id="ARBA00022737"/>
    </source>
</evidence>
<dbReference type="PROSITE" id="PS50268">
    <property type="entry name" value="CADHERIN_2"/>
    <property type="match status" value="2"/>
</dbReference>
<evidence type="ECO:0000256" key="8">
    <source>
        <dbReference type="ARBA" id="ARBA00022889"/>
    </source>
</evidence>
<dbReference type="PANTHER" id="PTHR24027">
    <property type="entry name" value="CADHERIN-23"/>
    <property type="match status" value="1"/>
</dbReference>
<evidence type="ECO:0000259" key="17">
    <source>
        <dbReference type="PROSITE" id="PS50268"/>
    </source>
</evidence>
<feature type="transmembrane region" description="Helical" evidence="16">
    <location>
        <begin position="221"/>
        <end position="251"/>
    </location>
</feature>
<reference evidence="18" key="1">
    <citation type="thesis" date="2021" institute="BYU ScholarsArchive" country="Provo, UT, USA">
        <title>Applications of and Algorithms for Genome Assembly and Genomic Analyses with an Emphasis on Marine Teleosts.</title>
        <authorList>
            <person name="Pickett B.D."/>
        </authorList>
    </citation>
    <scope>NUCLEOTIDE SEQUENCE</scope>
    <source>
        <strain evidence="18">HI-2016</strain>
    </source>
</reference>
<dbReference type="PANTHER" id="PTHR24027:SF85">
    <property type="entry name" value="CADHERIN-11"/>
    <property type="match status" value="1"/>
</dbReference>
<evidence type="ECO:0000256" key="5">
    <source>
        <dbReference type="ARBA" id="ARBA00022723"/>
    </source>
</evidence>
<evidence type="ECO:0000256" key="16">
    <source>
        <dbReference type="SAM" id="Phobius"/>
    </source>
</evidence>
<dbReference type="SUPFAM" id="SSF49313">
    <property type="entry name" value="Cadherin-like"/>
    <property type="match status" value="2"/>
</dbReference>
<dbReference type="PRINTS" id="PR00205">
    <property type="entry name" value="CADHERIN"/>
</dbReference>
<keyword evidence="8 14" id="KW-0130">Cell adhesion</keyword>
<dbReference type="GO" id="GO:0002009">
    <property type="term" value="P:morphogenesis of an epithelium"/>
    <property type="evidence" value="ECO:0007669"/>
    <property type="project" value="UniProtKB-ARBA"/>
</dbReference>
<dbReference type="AlphaFoldDB" id="A0A8T2MU27"/>
<dbReference type="GO" id="GO:0016339">
    <property type="term" value="P:calcium-dependent cell-cell adhesion via plasma membrane cell adhesion molecules"/>
    <property type="evidence" value="ECO:0007669"/>
    <property type="project" value="TreeGrafter"/>
</dbReference>
<sequence>MTILTDPAIGAHPQLLDFETKRAYTVRVEASNAHVDPRFIAWGPYKDTATVKIMVEDADEPPNFTASSYSFEVEENAPDGTVVGRVHAKDTDVANSPIRYMIPRYTDVEQFFSIGPEDGLIETVSAVDKDEMAHRQHFRFRLAPEVANNHNFSVKDNRDSTAGIYVIRKGFSRVSQDVYFLPIEINDSGSPPMSSTNTLTIRICSCDSKHTMLSCNTEPHFLSAGLSTGALIAILACIIILLAIVVLFVALRRQKKEPLIVFEEEDIRENIITYDDEGGGEEDTEAFDIATLQNPDGINGFIPRKDIKPELQYPPLPGVRPAANSVDVDDFIKTRVSDADNDPTAPPYDSIQIYGYEGRGSVAGSLSSLETVTTDSDLDYDYLQSWGPRFKKLADLYGTKDSGDDNS</sequence>
<dbReference type="EMBL" id="JAFBMS010001688">
    <property type="protein sequence ID" value="KAG9328902.1"/>
    <property type="molecule type" value="Genomic_DNA"/>
</dbReference>
<gene>
    <name evidence="18" type="ORF">JZ751_009402</name>
</gene>
<dbReference type="InterPro" id="IPR015919">
    <property type="entry name" value="Cadherin-like_sf"/>
</dbReference>
<evidence type="ECO:0000256" key="14">
    <source>
        <dbReference type="RuleBase" id="RU003318"/>
    </source>
</evidence>
<keyword evidence="19" id="KW-1185">Reference proteome</keyword>
<dbReference type="CDD" id="cd11304">
    <property type="entry name" value="Cadherin_repeat"/>
    <property type="match status" value="2"/>
</dbReference>
<comment type="subcellular location">
    <subcellularLocation>
        <location evidence="2">Cell junction</location>
        <location evidence="2">Adherens junction</location>
    </subcellularLocation>
    <subcellularLocation>
        <location evidence="1 14">Cell membrane</location>
        <topology evidence="1 14">Single-pass type I membrane protein</topology>
    </subcellularLocation>
</comment>
<evidence type="ECO:0000256" key="11">
    <source>
        <dbReference type="ARBA" id="ARBA00023136"/>
    </source>
</evidence>
<dbReference type="GO" id="GO:0000902">
    <property type="term" value="P:cell morphogenesis"/>
    <property type="evidence" value="ECO:0007669"/>
    <property type="project" value="TreeGrafter"/>
</dbReference>
<keyword evidence="4 14" id="KW-0812">Transmembrane</keyword>
<evidence type="ECO:0000256" key="3">
    <source>
        <dbReference type="ARBA" id="ARBA00022475"/>
    </source>
</evidence>
<dbReference type="GO" id="GO:0007156">
    <property type="term" value="P:homophilic cell adhesion via plasma membrane adhesion molecules"/>
    <property type="evidence" value="ECO:0007669"/>
    <property type="project" value="InterPro"/>
</dbReference>
<name>A0A8T2MU27_9TELE</name>
<evidence type="ECO:0000256" key="1">
    <source>
        <dbReference type="ARBA" id="ARBA00004251"/>
    </source>
</evidence>
<keyword evidence="3" id="KW-1003">Cell membrane</keyword>
<comment type="caution">
    <text evidence="18">The sequence shown here is derived from an EMBL/GenBank/DDBJ whole genome shotgun (WGS) entry which is preliminary data.</text>
</comment>
<protein>
    <recommendedName>
        <fullName evidence="17">Cadherin domain-containing protein</fullName>
    </recommendedName>
</protein>
<evidence type="ECO:0000256" key="10">
    <source>
        <dbReference type="ARBA" id="ARBA00022989"/>
    </source>
</evidence>
<evidence type="ECO:0000256" key="15">
    <source>
        <dbReference type="RuleBase" id="RU004357"/>
    </source>
</evidence>
<feature type="domain" description="Cadherin" evidence="17">
    <location>
        <begin position="65"/>
        <end position="221"/>
    </location>
</feature>
<dbReference type="OrthoDB" id="8188793at2759"/>
<dbReference type="InterPro" id="IPR002126">
    <property type="entry name" value="Cadherin-like_dom"/>
</dbReference>
<keyword evidence="6" id="KW-0677">Repeat</keyword>
<dbReference type="GO" id="GO:0016477">
    <property type="term" value="P:cell migration"/>
    <property type="evidence" value="ECO:0007669"/>
    <property type="project" value="TreeGrafter"/>
</dbReference>
<evidence type="ECO:0000256" key="7">
    <source>
        <dbReference type="ARBA" id="ARBA00022837"/>
    </source>
</evidence>
<dbReference type="InterPro" id="IPR039808">
    <property type="entry name" value="Cadherin"/>
</dbReference>
<dbReference type="GO" id="GO:0005912">
    <property type="term" value="C:adherens junction"/>
    <property type="evidence" value="ECO:0007669"/>
    <property type="project" value="UniProtKB-SubCell"/>
</dbReference>
<dbReference type="GO" id="GO:0005509">
    <property type="term" value="F:calcium ion binding"/>
    <property type="evidence" value="ECO:0007669"/>
    <property type="project" value="UniProtKB-UniRule"/>
</dbReference>
<dbReference type="GO" id="GO:0034332">
    <property type="term" value="P:adherens junction organization"/>
    <property type="evidence" value="ECO:0007669"/>
    <property type="project" value="TreeGrafter"/>
</dbReference>